<feature type="compositionally biased region" description="Low complexity" evidence="4">
    <location>
        <begin position="51"/>
        <end position="68"/>
    </location>
</feature>
<comment type="caution">
    <text evidence="6">The sequence shown here is derived from an EMBL/GenBank/DDBJ whole genome shotgun (WGS) entry which is preliminary data.</text>
</comment>
<dbReference type="GO" id="GO:0005524">
    <property type="term" value="F:ATP binding"/>
    <property type="evidence" value="ECO:0007669"/>
    <property type="project" value="UniProtKB-KW"/>
</dbReference>
<dbReference type="Proteomes" id="UP000824107">
    <property type="component" value="Unassembled WGS sequence"/>
</dbReference>
<evidence type="ECO:0000259" key="5">
    <source>
        <dbReference type="Pfam" id="PF00437"/>
    </source>
</evidence>
<dbReference type="GO" id="GO:0005886">
    <property type="term" value="C:plasma membrane"/>
    <property type="evidence" value="ECO:0007669"/>
    <property type="project" value="TreeGrafter"/>
</dbReference>
<evidence type="ECO:0000256" key="1">
    <source>
        <dbReference type="ARBA" id="ARBA00006611"/>
    </source>
</evidence>
<dbReference type="SUPFAM" id="SSF52540">
    <property type="entry name" value="P-loop containing nucleoside triphosphate hydrolases"/>
    <property type="match status" value="1"/>
</dbReference>
<dbReference type="EMBL" id="DVNC01000029">
    <property type="protein sequence ID" value="HIU53364.1"/>
    <property type="molecule type" value="Genomic_DNA"/>
</dbReference>
<feature type="region of interest" description="Disordered" evidence="4">
    <location>
        <begin position="1"/>
        <end position="81"/>
    </location>
</feature>
<accession>A0A9D1M4B8</accession>
<dbReference type="InterPro" id="IPR027417">
    <property type="entry name" value="P-loop_NTPase"/>
</dbReference>
<feature type="domain" description="Bacterial type II secretion system protein E" evidence="5">
    <location>
        <begin position="189"/>
        <end position="340"/>
    </location>
</feature>
<evidence type="ECO:0000256" key="3">
    <source>
        <dbReference type="ARBA" id="ARBA00022840"/>
    </source>
</evidence>
<name>A0A9D1M4B8_9PROT</name>
<feature type="compositionally biased region" description="Basic and acidic residues" evidence="4">
    <location>
        <begin position="28"/>
        <end position="39"/>
    </location>
</feature>
<organism evidence="6 7">
    <name type="scientific">Candidatus Scatocola faecipullorum</name>
    <dbReference type="NCBI Taxonomy" id="2840917"/>
    <lineage>
        <taxon>Bacteria</taxon>
        <taxon>Pseudomonadati</taxon>
        <taxon>Pseudomonadota</taxon>
        <taxon>Alphaproteobacteria</taxon>
        <taxon>Rhodospirillales</taxon>
        <taxon>Rhodospirillaceae</taxon>
        <taxon>Rhodospirillaceae incertae sedis</taxon>
        <taxon>Candidatus Scatocola</taxon>
    </lineage>
</organism>
<evidence type="ECO:0000313" key="7">
    <source>
        <dbReference type="Proteomes" id="UP000824107"/>
    </source>
</evidence>
<evidence type="ECO:0000256" key="2">
    <source>
        <dbReference type="ARBA" id="ARBA00022741"/>
    </source>
</evidence>
<dbReference type="AlphaFoldDB" id="A0A9D1M4B8"/>
<protein>
    <submittedName>
        <fullName evidence="6">Flp pilus assembly complex ATPase component TadA</fullName>
    </submittedName>
</protein>
<evidence type="ECO:0000313" key="6">
    <source>
        <dbReference type="EMBL" id="HIU53364.1"/>
    </source>
</evidence>
<evidence type="ECO:0000256" key="4">
    <source>
        <dbReference type="SAM" id="MobiDB-lite"/>
    </source>
</evidence>
<dbReference type="Pfam" id="PF00437">
    <property type="entry name" value="T2SSE"/>
    <property type="match status" value="1"/>
</dbReference>
<keyword evidence="2" id="KW-0547">Nucleotide-binding</keyword>
<proteinExistence type="inferred from homology"/>
<comment type="similarity">
    <text evidence="1">Belongs to the GSP E family.</text>
</comment>
<dbReference type="GO" id="GO:0016887">
    <property type="term" value="F:ATP hydrolysis activity"/>
    <property type="evidence" value="ECO:0007669"/>
    <property type="project" value="TreeGrafter"/>
</dbReference>
<dbReference type="PANTHER" id="PTHR30258:SF3">
    <property type="entry name" value="SLL1921 PROTEIN"/>
    <property type="match status" value="1"/>
</dbReference>
<gene>
    <name evidence="6" type="primary">tadA</name>
    <name evidence="6" type="ORF">IAD20_04720</name>
</gene>
<keyword evidence="3" id="KW-0067">ATP-binding</keyword>
<reference evidence="6" key="2">
    <citation type="journal article" date="2021" name="PeerJ">
        <title>Extensive microbial diversity within the chicken gut microbiome revealed by metagenomics and culture.</title>
        <authorList>
            <person name="Gilroy R."/>
            <person name="Ravi A."/>
            <person name="Getino M."/>
            <person name="Pursley I."/>
            <person name="Horton D.L."/>
            <person name="Alikhan N.F."/>
            <person name="Baker D."/>
            <person name="Gharbi K."/>
            <person name="Hall N."/>
            <person name="Watson M."/>
            <person name="Adriaenssens E.M."/>
            <person name="Foster-Nyarko E."/>
            <person name="Jarju S."/>
            <person name="Secka A."/>
            <person name="Antonio M."/>
            <person name="Oren A."/>
            <person name="Chaudhuri R.R."/>
            <person name="La Ragione R."/>
            <person name="Hildebrand F."/>
            <person name="Pallen M.J."/>
        </authorList>
    </citation>
    <scope>NUCLEOTIDE SEQUENCE</scope>
    <source>
        <strain evidence="6">ChiW3-316</strain>
    </source>
</reference>
<dbReference type="Gene3D" id="3.40.50.300">
    <property type="entry name" value="P-loop containing nucleotide triphosphate hydrolases"/>
    <property type="match status" value="1"/>
</dbReference>
<feature type="compositionally biased region" description="Polar residues" evidence="4">
    <location>
        <begin position="1"/>
        <end position="10"/>
    </location>
</feature>
<dbReference type="InterPro" id="IPR001482">
    <property type="entry name" value="T2SS/T4SS_dom"/>
</dbReference>
<sequence>MNLFDKSTPNAPGGAERPAAETPNVSPRIREHSSEELLKKLSIKAPVQMHAPAAASPAAPGQEAPASATPAQNKPQAAGPTVIQASHGAKINPDVDLSCKVSSGLINEVKFSDVYVTPDKRCYIWSGRTNCGLKIVTFDDFDEFFVQLEGAYDGENRSYLLNYKGRNYRVERTIALEGVNYCARKMPTTVPNLKDLGLPYRVYEHLLSIAGGSGLILLAGATGSGKSTTVSALLKEYLQKKGGYAFTIEDPIEMPLDGVYITPEAELGLCKQTTPPDGKWEEGIKSALRSKPRYIYLGEIRSPDVASEALRAATSGHLVLSTIHANNVSDAINALVKYAASSGISEDMAYELVANGFLGCIHQILEGAPKKAKVTYLFANPDTNAACQVRGMLRSGKLNMGTLLEQQRVKIERGLSLF</sequence>
<dbReference type="PANTHER" id="PTHR30258">
    <property type="entry name" value="TYPE II SECRETION SYSTEM PROTEIN GSPE-RELATED"/>
    <property type="match status" value="1"/>
</dbReference>
<reference evidence="6" key="1">
    <citation type="submission" date="2020-10" db="EMBL/GenBank/DDBJ databases">
        <authorList>
            <person name="Gilroy R."/>
        </authorList>
    </citation>
    <scope>NUCLEOTIDE SEQUENCE</scope>
    <source>
        <strain evidence="6">ChiW3-316</strain>
    </source>
</reference>